<dbReference type="InterPro" id="IPR007111">
    <property type="entry name" value="NACHT_NTPase"/>
</dbReference>
<dbReference type="PROSITE" id="PS50837">
    <property type="entry name" value="NACHT"/>
    <property type="match status" value="1"/>
</dbReference>
<dbReference type="Pfam" id="PF17100">
    <property type="entry name" value="NACHT_N"/>
    <property type="match status" value="1"/>
</dbReference>
<dbReference type="SUPFAM" id="SSF52540">
    <property type="entry name" value="P-loop containing nucleoside triphosphate hydrolases"/>
    <property type="match status" value="1"/>
</dbReference>
<keyword evidence="4" id="KW-0175">Coiled coil</keyword>
<name>A0ABR0E3F6_ZASCE</name>
<dbReference type="SMART" id="SM00320">
    <property type="entry name" value="WD40"/>
    <property type="match status" value="8"/>
</dbReference>
<evidence type="ECO:0000313" key="7">
    <source>
        <dbReference type="EMBL" id="KAK4495950.1"/>
    </source>
</evidence>
<dbReference type="InterPro" id="IPR036322">
    <property type="entry name" value="WD40_repeat_dom_sf"/>
</dbReference>
<sequence>MPPRILDRFKTEKARWWKGGSSKAALRTGSPTDNRGDDGLQAQATTTEPVNTVDKQPQAQQQASDVPDAQPCPPRAFDSEMLWREAYNGLSQSLDTAELVKQYENILDNAFLGNAKALDGNRDAAASPLVSNEGPLAGEEQLKKMVEIGLNNIKKAKSATEVYGKIFELATPLQAVLNPAMSNNPQTALPWAVVSASLEILAHPAKVTRVLYTGVEYVVTRMTWYSSLAESLLANRADLKRSRVALEKSLIHLYQMLLHYQMRSICFFYRNQVVVFLRALALVDDWPGDLQSVIEAEESLRKDAEQYTNNKSSDLLARLVDAGEAATRHQAELKQAEEERSCLIDVRSIDPRIAMIDLQNRKKDHFVAACFQWILRDEHYKKFTQWQQADPPRLLWINGQAGKGKTMLMIGIIQEITRSQLLSSDTPDVLYFFCQAGDNQMNTATAALKGLIWMLVQQQPKLIKYVLDLYKTSAGKMFHDTLSCSTLSDILSKMVKDPALQPAVLILDALDECEENSREQLIDAIDLCSSLSPKVKWIVSSRPLPTIERKLLSVRDKLGLLDIKLDEQDLREPILAYIDYKINHLPAMNDEEEKCRSEVKEALRLRAGDTFLWVWLICKQLKMAEAYEWMDLLDIMPDDLQELFNHLLEQLNKLKVPSTIRNCKRVLAVATLAFRPLSLSELAYMADLPSNVPPDRVVRQCGSFLTQQGDHVHLIHKSAQDYLITNFAMLGEGETVAMHGKLFGKCLQRLRIKLEENICQVDSYGTTRDEVDPSSLSHLDPVRYACRFWILHLEKASMRINDQSEVYSFLKMKLLPWIEAFSWADGMSEIMPLLRLLQSCVAKEQASKGLSSFLEDASWFLLRNRTIIERAPRQAYASALIFAPSKSIVRNTFRGHIPEWLARLPATRPQWDPEVLRLVHGGVITSIAFSANGDKMASATWGGAIKLWDLTSGMHRSLQTHDESYNTQVALSSDANLVASSSSDFGIKIWNAAPAGLICTLQGHTERITGMAFVADNQRLVSASRDGTTKIWDLQHRKEAEQQLEQHAVPVVAMVASPDNTQIASAYLDHTVKIWNMTTWEKVQELNCHDSSPLSSVVFLSNSARLATISDGCTLRHWDIAKKSLVKECIMNPELGSRDKMAISPNGELLAYSTVGGPQGLVLKNMNPHMPPQLLHQEGAPMWAIKFSLDGRLLASAGGDIRLWNVDLITDAVVPCPTMTGADADLKQEPRFEPALQHSCGERIEAIALSPTDRLLASSTNQDVLLWDLQSRRHPRNLPLPYGSFATAIAFSPDGKTLVYGIYGRAMINTGGITTWDLSSCEASLLSSNERSHVVALTFSPDSTLLASSYWNGEIYVQTANTGHTVRHFSPDKQYSEIALLGGVLLAWSPENEIKFDVPGMAEQPPPVKASPFTIVAEWVMRGSEKLFWLPPAYRTLPYAFGHDRVVFGKKNGFIETVVFRV</sequence>
<evidence type="ECO:0000256" key="1">
    <source>
        <dbReference type="ARBA" id="ARBA00022574"/>
    </source>
</evidence>
<feature type="domain" description="NACHT" evidence="6">
    <location>
        <begin position="393"/>
        <end position="543"/>
    </location>
</feature>
<feature type="repeat" description="WD" evidence="3">
    <location>
        <begin position="1044"/>
        <end position="1085"/>
    </location>
</feature>
<dbReference type="EMBL" id="JAXOVC010000011">
    <property type="protein sequence ID" value="KAK4495950.1"/>
    <property type="molecule type" value="Genomic_DNA"/>
</dbReference>
<dbReference type="Pfam" id="PF00400">
    <property type="entry name" value="WD40"/>
    <property type="match status" value="6"/>
</dbReference>
<evidence type="ECO:0000256" key="5">
    <source>
        <dbReference type="SAM" id="MobiDB-lite"/>
    </source>
</evidence>
<dbReference type="PROSITE" id="PS00678">
    <property type="entry name" value="WD_REPEATS_1"/>
    <property type="match status" value="2"/>
</dbReference>
<accession>A0ABR0E3F6</accession>
<dbReference type="InterPro" id="IPR019775">
    <property type="entry name" value="WD40_repeat_CS"/>
</dbReference>
<keyword evidence="1 3" id="KW-0853">WD repeat</keyword>
<evidence type="ECO:0000256" key="2">
    <source>
        <dbReference type="ARBA" id="ARBA00022737"/>
    </source>
</evidence>
<feature type="compositionally biased region" description="Polar residues" evidence="5">
    <location>
        <begin position="42"/>
        <end position="64"/>
    </location>
</feature>
<evidence type="ECO:0000256" key="3">
    <source>
        <dbReference type="PROSITE-ProRule" id="PRU00221"/>
    </source>
</evidence>
<dbReference type="Gene3D" id="3.40.50.300">
    <property type="entry name" value="P-loop containing nucleotide triphosphate hydrolases"/>
    <property type="match status" value="1"/>
</dbReference>
<feature type="repeat" description="WD" evidence="3">
    <location>
        <begin position="1001"/>
        <end position="1042"/>
    </location>
</feature>
<feature type="region of interest" description="Disordered" evidence="5">
    <location>
        <begin position="19"/>
        <end position="74"/>
    </location>
</feature>
<keyword evidence="2" id="KW-0677">Repeat</keyword>
<reference evidence="7 8" key="1">
    <citation type="journal article" date="2023" name="G3 (Bethesda)">
        <title>A chromosome-level genome assembly of Zasmidium syzygii isolated from banana leaves.</title>
        <authorList>
            <person name="van Westerhoven A.C."/>
            <person name="Mehrabi R."/>
            <person name="Talebi R."/>
            <person name="Steentjes M.B.F."/>
            <person name="Corcolon B."/>
            <person name="Chong P.A."/>
            <person name="Kema G.H.J."/>
            <person name="Seidl M.F."/>
        </authorList>
    </citation>
    <scope>NUCLEOTIDE SEQUENCE [LARGE SCALE GENOMIC DNA]</scope>
    <source>
        <strain evidence="7 8">P124</strain>
    </source>
</reference>
<protein>
    <recommendedName>
        <fullName evidence="6">NACHT domain-containing protein</fullName>
    </recommendedName>
</protein>
<evidence type="ECO:0000313" key="8">
    <source>
        <dbReference type="Proteomes" id="UP001305779"/>
    </source>
</evidence>
<dbReference type="Gene3D" id="2.130.10.10">
    <property type="entry name" value="YVTN repeat-like/Quinoprotein amine dehydrogenase"/>
    <property type="match status" value="3"/>
</dbReference>
<dbReference type="InterPro" id="IPR001680">
    <property type="entry name" value="WD40_rpt"/>
</dbReference>
<dbReference type="CDD" id="cd00200">
    <property type="entry name" value="WD40"/>
    <property type="match status" value="1"/>
</dbReference>
<feature type="coiled-coil region" evidence="4">
    <location>
        <begin position="290"/>
        <end position="346"/>
    </location>
</feature>
<dbReference type="SUPFAM" id="SSF50978">
    <property type="entry name" value="WD40 repeat-like"/>
    <property type="match status" value="1"/>
</dbReference>
<keyword evidence="8" id="KW-1185">Reference proteome</keyword>
<dbReference type="PANTHER" id="PTHR10039:SF14">
    <property type="entry name" value="NACHT DOMAIN-CONTAINING PROTEIN"/>
    <property type="match status" value="1"/>
</dbReference>
<evidence type="ECO:0000256" key="4">
    <source>
        <dbReference type="SAM" id="Coils"/>
    </source>
</evidence>
<dbReference type="SUPFAM" id="SSF69322">
    <property type="entry name" value="Tricorn protease domain 2"/>
    <property type="match status" value="1"/>
</dbReference>
<dbReference type="InterPro" id="IPR056884">
    <property type="entry name" value="NPHP3-like_N"/>
</dbReference>
<dbReference type="InterPro" id="IPR031359">
    <property type="entry name" value="NACHT_N"/>
</dbReference>
<dbReference type="PROSITE" id="PS50082">
    <property type="entry name" value="WD_REPEATS_2"/>
    <property type="match status" value="3"/>
</dbReference>
<dbReference type="Pfam" id="PF24883">
    <property type="entry name" value="NPHP3_N"/>
    <property type="match status" value="1"/>
</dbReference>
<gene>
    <name evidence="7" type="ORF">PRZ48_013218</name>
</gene>
<feature type="repeat" description="WD" evidence="3">
    <location>
        <begin position="917"/>
        <end position="958"/>
    </location>
</feature>
<evidence type="ECO:0000259" key="6">
    <source>
        <dbReference type="PROSITE" id="PS50837"/>
    </source>
</evidence>
<proteinExistence type="predicted"/>
<dbReference type="PANTHER" id="PTHR10039">
    <property type="entry name" value="AMELOGENIN"/>
    <property type="match status" value="1"/>
</dbReference>
<dbReference type="InterPro" id="IPR027417">
    <property type="entry name" value="P-loop_NTPase"/>
</dbReference>
<comment type="caution">
    <text evidence="7">The sequence shown here is derived from an EMBL/GenBank/DDBJ whole genome shotgun (WGS) entry which is preliminary data.</text>
</comment>
<organism evidence="7 8">
    <name type="scientific">Zasmidium cellare</name>
    <name type="common">Wine cellar mold</name>
    <name type="synonym">Racodium cellare</name>
    <dbReference type="NCBI Taxonomy" id="395010"/>
    <lineage>
        <taxon>Eukaryota</taxon>
        <taxon>Fungi</taxon>
        <taxon>Dikarya</taxon>
        <taxon>Ascomycota</taxon>
        <taxon>Pezizomycotina</taxon>
        <taxon>Dothideomycetes</taxon>
        <taxon>Dothideomycetidae</taxon>
        <taxon>Mycosphaerellales</taxon>
        <taxon>Mycosphaerellaceae</taxon>
        <taxon>Zasmidium</taxon>
    </lineage>
</organism>
<dbReference type="Proteomes" id="UP001305779">
    <property type="component" value="Unassembled WGS sequence"/>
</dbReference>
<dbReference type="PROSITE" id="PS50294">
    <property type="entry name" value="WD_REPEATS_REGION"/>
    <property type="match status" value="3"/>
</dbReference>
<dbReference type="InterPro" id="IPR015943">
    <property type="entry name" value="WD40/YVTN_repeat-like_dom_sf"/>
</dbReference>